<organism evidence="1">
    <name type="scientific">Acinetobacter baumannii</name>
    <dbReference type="NCBI Taxonomy" id="470"/>
    <lineage>
        <taxon>Bacteria</taxon>
        <taxon>Pseudomonadati</taxon>
        <taxon>Pseudomonadota</taxon>
        <taxon>Gammaproteobacteria</taxon>
        <taxon>Moraxellales</taxon>
        <taxon>Moraxellaceae</taxon>
        <taxon>Acinetobacter</taxon>
        <taxon>Acinetobacter calcoaceticus/baumannii complex</taxon>
    </lineage>
</organism>
<evidence type="ECO:0000313" key="1">
    <source>
        <dbReference type="EMBL" id="AJF79942.1"/>
    </source>
</evidence>
<geneLocation type="plasmid" evidence="1">
    <name>pAZJ221</name>
</geneLocation>
<keyword evidence="1" id="KW-0614">Plasmid</keyword>
<reference evidence="1" key="1">
    <citation type="submission" date="2014-10" db="EMBL/GenBank/DDBJ databases">
        <authorList>
            <person name="Liu L."/>
            <person name="Ji S."/>
            <person name="Ruan Z."/>
            <person name="Fu Y."/>
            <person name="Fu Y."/>
            <person name="Wang Y."/>
            <person name="Yu Y."/>
        </authorList>
    </citation>
    <scope>NUCLEOTIDE SEQUENCE</scope>
    <source>
        <strain evidence="1">A221</strain>
        <plasmid evidence="1">pAZJ221</plasmid>
    </source>
</reference>
<reference evidence="1" key="2">
    <citation type="journal article" date="2015" name="Antimicrob. Agents Chemother.">
        <title>Dissemination of blaOXA-23 in Acinetobacter spp. in China: Main Roles of Conjugative Plasmid pAZJ221 and Transposon Tn2009.</title>
        <authorList>
            <person name="Liu L.L."/>
            <person name="Ji S.J."/>
            <person name="Ruan Z."/>
            <person name="Fu Y."/>
            <person name="Fu Y.Q."/>
            <person name="Wang Y.F."/>
            <person name="Yu Y.S."/>
        </authorList>
    </citation>
    <scope>NUCLEOTIDE SEQUENCE</scope>
    <source>
        <strain evidence="1">A221</strain>
        <plasmid evidence="1">pAZJ221</plasmid>
    </source>
</reference>
<dbReference type="EMBL" id="KM922672">
    <property type="protein sequence ID" value="AJF79942.1"/>
    <property type="molecule type" value="Genomic_DNA"/>
</dbReference>
<name>A0A0C4Y9F7_ACIBA</name>
<dbReference type="AlphaFoldDB" id="A0A0C4Y9F7"/>
<accession>A0A0C4Y9F7</accession>
<proteinExistence type="predicted"/>
<gene>
    <name evidence="1" type="ORF">NG19_0106</name>
</gene>
<sequence>MSIKDLRTVPRILSASAETWWNSSIATNVLCTRQISQNPYPIRILPS</sequence>
<protein>
    <submittedName>
        <fullName evidence="1">Uncharacterized protein</fullName>
    </submittedName>
</protein>